<proteinExistence type="predicted"/>
<organism evidence="1 2">
    <name type="scientific">Zarea fungicola</name>
    <dbReference type="NCBI Taxonomy" id="93591"/>
    <lineage>
        <taxon>Eukaryota</taxon>
        <taxon>Fungi</taxon>
        <taxon>Dikarya</taxon>
        <taxon>Ascomycota</taxon>
        <taxon>Pezizomycotina</taxon>
        <taxon>Sordariomycetes</taxon>
        <taxon>Hypocreomycetidae</taxon>
        <taxon>Hypocreales</taxon>
        <taxon>Cordycipitaceae</taxon>
        <taxon>Zarea</taxon>
    </lineage>
</organism>
<sequence>MDMYNKQFYDEQCKRYGTPRVLDDIVSLRAADSPSAKILAFPFPRAESKCNEYYETFTAAQLKGFIDVAVQRFMAMGYKPSLGRAVGLLGITNVDYLVTMLALSRLGYTVVLLSLRLKPAAVASLLKITQADTVIHDSSATAVTTANLTSEIMALSVIPMLSRPDYDAPVDTAVVTQFFTAEELAPVSAIVFHTSGSTGMPKAIHFKHKSLASTIYTSGLPLNAVVSRPLYHGWGHVCLWSTLYYGKVCYLLDTSQELTADGLVEAVEASDAQFIPAVPNNLELLAKSQRGLACLKAAKFVTTGGAPIRTSLGDYLVEQGVNFSNTLGCSEAVSSFGTSMFRPRDDPDWNFIEFHPLVRDHILLDPVSGDIHELVLLATFPGLARSNTNQPITGSYRTGDMMRPHPNKPRAWVFLNREGDFIALATGEKVLGLPIEDRVRESPLLDDVFVVGNGKPIPSLLVVPSPNVAKEDVLEQIWPFIEMANKNVDQFSEIKKDKVYVLPASTQLPRTDKGNVIRPQLYTQFAKEIDSLYV</sequence>
<accession>A0ACC1NQ80</accession>
<dbReference type="Proteomes" id="UP001143910">
    <property type="component" value="Unassembled WGS sequence"/>
</dbReference>
<protein>
    <submittedName>
        <fullName evidence="1">Uncharacterized protein</fullName>
    </submittedName>
</protein>
<keyword evidence="2" id="KW-1185">Reference proteome</keyword>
<name>A0ACC1NQ80_9HYPO</name>
<dbReference type="EMBL" id="JANJQO010000175">
    <property type="protein sequence ID" value="KAJ2980751.1"/>
    <property type="molecule type" value="Genomic_DNA"/>
</dbReference>
<evidence type="ECO:0000313" key="2">
    <source>
        <dbReference type="Proteomes" id="UP001143910"/>
    </source>
</evidence>
<gene>
    <name evidence="1" type="ORF">NQ176_g2456</name>
</gene>
<comment type="caution">
    <text evidence="1">The sequence shown here is derived from an EMBL/GenBank/DDBJ whole genome shotgun (WGS) entry which is preliminary data.</text>
</comment>
<evidence type="ECO:0000313" key="1">
    <source>
        <dbReference type="EMBL" id="KAJ2980751.1"/>
    </source>
</evidence>
<reference evidence="1" key="1">
    <citation type="submission" date="2022-08" db="EMBL/GenBank/DDBJ databases">
        <title>Genome Sequence of Lecanicillium fungicola.</title>
        <authorList>
            <person name="Buettner E."/>
        </authorList>
    </citation>
    <scope>NUCLEOTIDE SEQUENCE</scope>
    <source>
        <strain evidence="1">Babe33</strain>
    </source>
</reference>